<evidence type="ECO:0000313" key="1">
    <source>
        <dbReference type="EnsemblPlants" id="TraesCS7D02G210000.1"/>
    </source>
</evidence>
<sequence length="139" mass="15543">MVAEWSVGLFDCLDDFDICCLTCWCPCVTFGRIAEIAGKGSTSCCMHGTLYVLLGSIGCNWLYSCTKRSSMRAQYNFQGSPYMDCFVHMCCESCALCQEYKQLENRGFNMSKGWEGSNKITEGMAAPEKQGMDVLLDHE</sequence>
<dbReference type="Pfam" id="PF04749">
    <property type="entry name" value="PLAC8"/>
    <property type="match status" value="1"/>
</dbReference>
<dbReference type="Gramene" id="TraesJAG7D03G04327880.1">
    <property type="protein sequence ID" value="TraesJAG7D03G04327880.1"/>
    <property type="gene ID" value="TraesJAG7D03G04327880"/>
</dbReference>
<dbReference type="NCBIfam" id="TIGR01571">
    <property type="entry name" value="A_thal_Cys_rich"/>
    <property type="match status" value="1"/>
</dbReference>
<proteinExistence type="predicted"/>
<dbReference type="PANTHER" id="PTHR15907">
    <property type="entry name" value="DUF614 FAMILY PROTEIN-RELATED"/>
    <property type="match status" value="1"/>
</dbReference>
<dbReference type="Gramene" id="TraesCAD_scaffold_033066_01G000200.1">
    <property type="protein sequence ID" value="TraesCAD_scaffold_033066_01G000200.1"/>
    <property type="gene ID" value="TraesCAD_scaffold_033066_01G000200"/>
</dbReference>
<accession>A0A3B6TH65</accession>
<reference evidence="1" key="1">
    <citation type="submission" date="2018-08" db="EMBL/GenBank/DDBJ databases">
        <authorList>
            <person name="Rossello M."/>
        </authorList>
    </citation>
    <scope>NUCLEOTIDE SEQUENCE [LARGE SCALE GENOMIC DNA]</scope>
    <source>
        <strain evidence="1">cv. Chinese Spring</strain>
    </source>
</reference>
<dbReference type="Gramene" id="TraesCLE_scaffold_072729_01G000200.1">
    <property type="protein sequence ID" value="TraesCLE_scaffold_072729_01G000200.1"/>
    <property type="gene ID" value="TraesCLE_scaffold_072729_01G000200"/>
</dbReference>
<dbReference type="Gramene" id="TraesRN7D0100484800.1">
    <property type="protein sequence ID" value="TraesRN7D0100484800.1"/>
    <property type="gene ID" value="TraesRN7D0100484800"/>
</dbReference>
<organism evidence="1">
    <name type="scientific">Triticum aestivum</name>
    <name type="common">Wheat</name>
    <dbReference type="NCBI Taxonomy" id="4565"/>
    <lineage>
        <taxon>Eukaryota</taxon>
        <taxon>Viridiplantae</taxon>
        <taxon>Streptophyta</taxon>
        <taxon>Embryophyta</taxon>
        <taxon>Tracheophyta</taxon>
        <taxon>Spermatophyta</taxon>
        <taxon>Magnoliopsida</taxon>
        <taxon>Liliopsida</taxon>
        <taxon>Poales</taxon>
        <taxon>Poaceae</taxon>
        <taxon>BOP clade</taxon>
        <taxon>Pooideae</taxon>
        <taxon>Triticodae</taxon>
        <taxon>Triticeae</taxon>
        <taxon>Triticinae</taxon>
        <taxon>Triticum</taxon>
    </lineage>
</organism>
<dbReference type="Gramene" id="TraesWEE_scaffold_123838_01G000200.1">
    <property type="protein sequence ID" value="TraesWEE_scaffold_123838_01G000200.1"/>
    <property type="gene ID" value="TraesWEE_scaffold_123838_01G000200"/>
</dbReference>
<reference evidence="1" key="2">
    <citation type="submission" date="2018-10" db="UniProtKB">
        <authorList>
            <consortium name="EnsemblPlants"/>
        </authorList>
    </citation>
    <scope>IDENTIFICATION</scope>
</reference>
<dbReference type="EnsemblPlants" id="TraesCS7D02G210000.1">
    <property type="protein sequence ID" value="TraesCS7D02G210000.1"/>
    <property type="gene ID" value="TraesCS7D02G210000"/>
</dbReference>
<dbReference type="Proteomes" id="UP000019116">
    <property type="component" value="Chromosome 7D"/>
</dbReference>
<dbReference type="AlphaFoldDB" id="A0A3B6TH65"/>
<dbReference type="STRING" id="4565.A0A3B6TH65"/>
<dbReference type="Gramene" id="TraesPARA_EIv1.0_2552510.1">
    <property type="protein sequence ID" value="TraesPARA_EIv1.0_2552510.1.CDS"/>
    <property type="gene ID" value="TraesPARA_EIv1.0_2552510"/>
</dbReference>
<dbReference type="OrthoDB" id="1045822at2759"/>
<protein>
    <submittedName>
        <fullName evidence="1">Uncharacterized protein</fullName>
    </submittedName>
</protein>
<dbReference type="InterPro" id="IPR006461">
    <property type="entry name" value="PLAC_motif_containing"/>
</dbReference>
<dbReference type="Gramene" id="TraesCS7D02G210000.1">
    <property type="protein sequence ID" value="TraesCS7D02G210000.1"/>
    <property type="gene ID" value="TraesCS7D02G210000"/>
</dbReference>
<name>A0A3B6TH65_WHEAT</name>
<evidence type="ECO:0000313" key="2">
    <source>
        <dbReference type="Proteomes" id="UP000019116"/>
    </source>
</evidence>
<keyword evidence="2" id="KW-1185">Reference proteome</keyword>
<dbReference type="Gramene" id="TraesROB_scaffold_080179_01G000200.1">
    <property type="protein sequence ID" value="TraesROB_scaffold_080179_01G000200.1"/>
    <property type="gene ID" value="TraesROB_scaffold_080179_01G000200"/>
</dbReference>